<gene>
    <name evidence="2" type="ORF">A7E75_07405</name>
</gene>
<accession>A0A1L3GG72</accession>
<dbReference type="KEGG" id="pace:A6070_01365"/>
<feature type="chain" id="PRO_5010374876" evidence="1">
    <location>
        <begin position="23"/>
        <end position="333"/>
    </location>
</feature>
<evidence type="ECO:0000256" key="1">
    <source>
        <dbReference type="SAM" id="SignalP"/>
    </source>
</evidence>
<dbReference type="STRING" id="29542.A6070_01365"/>
<name>A0A1L3GG72_SYNAC</name>
<feature type="signal peptide" evidence="1">
    <location>
        <begin position="1"/>
        <end position="22"/>
    </location>
</feature>
<dbReference type="OrthoDB" id="9801244at2"/>
<dbReference type="RefSeq" id="WP_072286717.1">
    <property type="nucleotide sequence ID" value="NZ_CP015455.1"/>
</dbReference>
<evidence type="ECO:0000313" key="2">
    <source>
        <dbReference type="EMBL" id="APG24869.1"/>
    </source>
</evidence>
<dbReference type="AlphaFoldDB" id="A0A1L3GG72"/>
<organism evidence="2 3">
    <name type="scientific">Syntrophotalea acetylenica</name>
    <name type="common">Pelobacter acetylenicus</name>
    <dbReference type="NCBI Taxonomy" id="29542"/>
    <lineage>
        <taxon>Bacteria</taxon>
        <taxon>Pseudomonadati</taxon>
        <taxon>Thermodesulfobacteriota</taxon>
        <taxon>Desulfuromonadia</taxon>
        <taxon>Desulfuromonadales</taxon>
        <taxon>Syntrophotaleaceae</taxon>
        <taxon>Syntrophotalea</taxon>
    </lineage>
</organism>
<evidence type="ECO:0000313" key="3">
    <source>
        <dbReference type="Proteomes" id="UP000182264"/>
    </source>
</evidence>
<protein>
    <submittedName>
        <fullName evidence="2">Uncharacterized protein</fullName>
    </submittedName>
</protein>
<keyword evidence="1" id="KW-0732">Signal</keyword>
<dbReference type="EMBL" id="CP015518">
    <property type="protein sequence ID" value="APG24869.1"/>
    <property type="molecule type" value="Genomic_DNA"/>
</dbReference>
<sequence length="333" mass="36022">MKSWHVLVMAGWLGLCCCAAPASPRGCPGEGQPAGYRAARGVGRICAADLHEISGLAASRRMDGVLWAVNDSGNAPHLFALGLQGQALGELRIKGVENIDWEDLASFTWRNQPYLLIADVGDNRGLRPEVLLHAVPEPVPGADGRFTGEVSPAWSIRLRYEDGPRDCEGVAVDSQVGLVLLLSKRTDPPVFYQVPLLPSEPGRLQVARRLVEMGSLRLTGDAGRQTSFIPRPWPTALDIRADGGAMVILTYREALLYRKDSRQSWADAMARAPQVLALPSLDLLPQPEAIAFDRDNALYLTSEGRGSTLFRMDAEKPCQRAPAAVGEKASGLP</sequence>
<keyword evidence="3" id="KW-1185">Reference proteome</keyword>
<dbReference type="Proteomes" id="UP000182264">
    <property type="component" value="Chromosome"/>
</dbReference>
<proteinExistence type="predicted"/>
<reference evidence="2 3" key="1">
    <citation type="journal article" date="2017" name="Genome Announc.">
        <title>Complete Genome Sequences of Two Acetylene-Fermenting Pelobacter acetylenicus Strains.</title>
        <authorList>
            <person name="Sutton J.M."/>
            <person name="Baesman S.M."/>
            <person name="Fierst J.L."/>
            <person name="Poret-Peterson A.T."/>
            <person name="Oremland R.S."/>
            <person name="Dunlap D.S."/>
            <person name="Akob D.M."/>
        </authorList>
    </citation>
    <scope>NUCLEOTIDE SEQUENCE [LARGE SCALE GENOMIC DNA]</scope>
    <source>
        <strain evidence="2 3">DSM 3247</strain>
    </source>
</reference>